<name>A0A0R3UK41_MESCO</name>
<feature type="domain" description="SET" evidence="8">
    <location>
        <begin position="90"/>
        <end position="224"/>
    </location>
</feature>
<dbReference type="SUPFAM" id="SSF82199">
    <property type="entry name" value="SET domain"/>
    <property type="match status" value="1"/>
</dbReference>
<dbReference type="PROSITE" id="PS50867">
    <property type="entry name" value="PRE_SET"/>
    <property type="match status" value="1"/>
</dbReference>
<keyword evidence="2" id="KW-0158">Chromosome</keyword>
<feature type="domain" description="Pre-SET" evidence="9">
    <location>
        <begin position="17"/>
        <end position="85"/>
    </location>
</feature>
<keyword evidence="5" id="KW-0949">S-adenosyl-L-methionine</keyword>
<dbReference type="STRING" id="53468.A0A0R3UK41"/>
<dbReference type="Gene3D" id="2.170.270.10">
    <property type="entry name" value="SET domain"/>
    <property type="match status" value="1"/>
</dbReference>
<evidence type="ECO:0000256" key="6">
    <source>
        <dbReference type="ARBA" id="ARBA00022723"/>
    </source>
</evidence>
<dbReference type="Proteomes" id="UP000267029">
    <property type="component" value="Unassembled WGS sequence"/>
</dbReference>
<keyword evidence="7" id="KW-0862">Zinc</keyword>
<evidence type="ECO:0000259" key="9">
    <source>
        <dbReference type="PROSITE" id="PS50867"/>
    </source>
</evidence>
<evidence type="ECO:0000256" key="1">
    <source>
        <dbReference type="ARBA" id="ARBA00004286"/>
    </source>
</evidence>
<dbReference type="GO" id="GO:0008270">
    <property type="term" value="F:zinc ion binding"/>
    <property type="evidence" value="ECO:0007669"/>
    <property type="project" value="InterPro"/>
</dbReference>
<dbReference type="GO" id="GO:0005694">
    <property type="term" value="C:chromosome"/>
    <property type="evidence" value="ECO:0007669"/>
    <property type="project" value="UniProtKB-SubCell"/>
</dbReference>
<dbReference type="AlphaFoldDB" id="A0A0R3UK41"/>
<dbReference type="InterPro" id="IPR001214">
    <property type="entry name" value="SET_dom"/>
</dbReference>
<dbReference type="PANTHER" id="PTHR46223:SF3">
    <property type="entry name" value="HISTONE-LYSINE N-METHYLTRANSFERASE SET-23"/>
    <property type="match status" value="1"/>
</dbReference>
<dbReference type="PANTHER" id="PTHR46223">
    <property type="entry name" value="HISTONE-LYSINE N-METHYLTRANSFERASE SUV39H"/>
    <property type="match status" value="1"/>
</dbReference>
<organism evidence="10 11">
    <name type="scientific">Mesocestoides corti</name>
    <name type="common">Flatworm</name>
    <dbReference type="NCBI Taxonomy" id="53468"/>
    <lineage>
        <taxon>Eukaryota</taxon>
        <taxon>Metazoa</taxon>
        <taxon>Spiralia</taxon>
        <taxon>Lophotrochozoa</taxon>
        <taxon>Platyhelminthes</taxon>
        <taxon>Cestoda</taxon>
        <taxon>Eucestoda</taxon>
        <taxon>Cyclophyllidea</taxon>
        <taxon>Mesocestoididae</taxon>
        <taxon>Mesocestoides</taxon>
    </lineage>
</organism>
<dbReference type="OrthoDB" id="616263at2759"/>
<evidence type="ECO:0000256" key="7">
    <source>
        <dbReference type="ARBA" id="ARBA00022833"/>
    </source>
</evidence>
<dbReference type="InterPro" id="IPR046341">
    <property type="entry name" value="SET_dom_sf"/>
</dbReference>
<dbReference type="Pfam" id="PF00856">
    <property type="entry name" value="SET"/>
    <property type="match status" value="1"/>
</dbReference>
<proteinExistence type="predicted"/>
<dbReference type="Pfam" id="PF05033">
    <property type="entry name" value="Pre-SET"/>
    <property type="match status" value="1"/>
</dbReference>
<dbReference type="EMBL" id="UXSR01005426">
    <property type="protein sequence ID" value="VDD81917.1"/>
    <property type="molecule type" value="Genomic_DNA"/>
</dbReference>
<keyword evidence="11" id="KW-1185">Reference proteome</keyword>
<dbReference type="GO" id="GO:0005634">
    <property type="term" value="C:nucleus"/>
    <property type="evidence" value="ECO:0007669"/>
    <property type="project" value="InterPro"/>
</dbReference>
<sequence>MLYSDELPEDLIYSQIPGCGCEGPCVDPRECACLVRSQGRNYSQAERLLLQLQSPQELLQRPVYECNSACSCRLDTCVNRLVQNHLEDTSALCVFDAGEKGRGIRASRNVSQGEFVCVYSGLYLGPGRARALSASQLATCGHVYVLVVREYAGVDSRLVFETTVDGACDLEDKQAPLPLACLINHSCDPNLTVIPVRVDSMLPYLAFFALRGIRADEELAYDYGEKSCEKGDPSNISRLTCEQIQMTIHKGILLLRNKERVY</sequence>
<dbReference type="GO" id="GO:0032259">
    <property type="term" value="P:methylation"/>
    <property type="evidence" value="ECO:0007669"/>
    <property type="project" value="UniProtKB-KW"/>
</dbReference>
<evidence type="ECO:0000256" key="2">
    <source>
        <dbReference type="ARBA" id="ARBA00022454"/>
    </source>
</evidence>
<dbReference type="PROSITE" id="PS50280">
    <property type="entry name" value="SET"/>
    <property type="match status" value="1"/>
</dbReference>
<evidence type="ECO:0000313" key="10">
    <source>
        <dbReference type="EMBL" id="VDD81917.1"/>
    </source>
</evidence>
<evidence type="ECO:0000256" key="4">
    <source>
        <dbReference type="ARBA" id="ARBA00022679"/>
    </source>
</evidence>
<reference evidence="10 11" key="1">
    <citation type="submission" date="2018-10" db="EMBL/GenBank/DDBJ databases">
        <authorList>
            <consortium name="Pathogen Informatics"/>
        </authorList>
    </citation>
    <scope>NUCLEOTIDE SEQUENCE [LARGE SCALE GENOMIC DNA]</scope>
</reference>
<keyword evidence="3" id="KW-0489">Methyltransferase</keyword>
<accession>A0A0R3UK41</accession>
<dbReference type="InterPro" id="IPR007728">
    <property type="entry name" value="Pre-SET_dom"/>
</dbReference>
<comment type="subcellular location">
    <subcellularLocation>
        <location evidence="1">Chromosome</location>
    </subcellularLocation>
</comment>
<keyword evidence="6" id="KW-0479">Metal-binding</keyword>
<evidence type="ECO:0000256" key="3">
    <source>
        <dbReference type="ARBA" id="ARBA00022603"/>
    </source>
</evidence>
<dbReference type="SMART" id="SM00317">
    <property type="entry name" value="SET"/>
    <property type="match status" value="1"/>
</dbReference>
<protein>
    <recommendedName>
        <fullName evidence="12">SET domain-containing protein</fullName>
    </recommendedName>
</protein>
<evidence type="ECO:0000313" key="11">
    <source>
        <dbReference type="Proteomes" id="UP000267029"/>
    </source>
</evidence>
<evidence type="ECO:0000259" key="8">
    <source>
        <dbReference type="PROSITE" id="PS50280"/>
    </source>
</evidence>
<evidence type="ECO:0008006" key="12">
    <source>
        <dbReference type="Google" id="ProtNLM"/>
    </source>
</evidence>
<gene>
    <name evidence="10" type="ORF">MCOS_LOCUS7920</name>
</gene>
<dbReference type="GO" id="GO:0042054">
    <property type="term" value="F:histone methyltransferase activity"/>
    <property type="evidence" value="ECO:0007669"/>
    <property type="project" value="InterPro"/>
</dbReference>
<dbReference type="InterPro" id="IPR050973">
    <property type="entry name" value="H3K9_Histone-Lys_N-MTase"/>
</dbReference>
<evidence type="ECO:0000256" key="5">
    <source>
        <dbReference type="ARBA" id="ARBA00022691"/>
    </source>
</evidence>
<keyword evidence="4" id="KW-0808">Transferase</keyword>